<dbReference type="RefSeq" id="WP_142717307.1">
    <property type="nucleotide sequence ID" value="NZ_FXTC01000002.1"/>
</dbReference>
<keyword evidence="3" id="KW-1185">Reference proteome</keyword>
<sequence>MKNLVTLLVGLLLTTFSCTTQTGNQGATTVPYTEAKNYFVKNTYKSNAVAVKKIVSQQEFEEIFGAAATMGKDGMPTMIDFSKDYVIALIGTETNANLNPEFKIESLVKKGNSVILSYAKSAWSTNTPASYNIMPMKILIVSKQYDGKVSSLSLK</sequence>
<dbReference type="EMBL" id="FXTC01000002">
    <property type="protein sequence ID" value="SMO53075.1"/>
    <property type="molecule type" value="Genomic_DNA"/>
</dbReference>
<keyword evidence="1" id="KW-0732">Signal</keyword>
<reference evidence="2 3" key="1">
    <citation type="submission" date="2017-05" db="EMBL/GenBank/DDBJ databases">
        <authorList>
            <person name="Varghese N."/>
            <person name="Submissions S."/>
        </authorList>
    </citation>
    <scope>NUCLEOTIDE SEQUENCE [LARGE SCALE GENOMIC DNA]</scope>
    <source>
        <strain evidence="2 3">DSM 29371</strain>
    </source>
</reference>
<accession>A0A521C130</accession>
<evidence type="ECO:0000313" key="2">
    <source>
        <dbReference type="EMBL" id="SMO53075.1"/>
    </source>
</evidence>
<dbReference type="AlphaFoldDB" id="A0A521C130"/>
<dbReference type="PROSITE" id="PS51257">
    <property type="entry name" value="PROKAR_LIPOPROTEIN"/>
    <property type="match status" value="1"/>
</dbReference>
<dbReference type="Proteomes" id="UP000316916">
    <property type="component" value="Unassembled WGS sequence"/>
</dbReference>
<protein>
    <recommendedName>
        <fullName evidence="4">PrcB C-terminal</fullName>
    </recommendedName>
</protein>
<feature type="signal peptide" evidence="1">
    <location>
        <begin position="1"/>
        <end position="22"/>
    </location>
</feature>
<name>A0A521C130_9FLAO</name>
<evidence type="ECO:0000313" key="3">
    <source>
        <dbReference type="Proteomes" id="UP000316916"/>
    </source>
</evidence>
<evidence type="ECO:0008006" key="4">
    <source>
        <dbReference type="Google" id="ProtNLM"/>
    </source>
</evidence>
<feature type="chain" id="PRO_5021709108" description="PrcB C-terminal" evidence="1">
    <location>
        <begin position="23"/>
        <end position="155"/>
    </location>
</feature>
<organism evidence="2 3">
    <name type="scientific">Chryseobacterium rhizoplanae</name>
    <dbReference type="NCBI Taxonomy" id="1609531"/>
    <lineage>
        <taxon>Bacteria</taxon>
        <taxon>Pseudomonadati</taxon>
        <taxon>Bacteroidota</taxon>
        <taxon>Flavobacteriia</taxon>
        <taxon>Flavobacteriales</taxon>
        <taxon>Weeksellaceae</taxon>
        <taxon>Chryseobacterium group</taxon>
        <taxon>Chryseobacterium</taxon>
    </lineage>
</organism>
<proteinExistence type="predicted"/>
<evidence type="ECO:0000256" key="1">
    <source>
        <dbReference type="SAM" id="SignalP"/>
    </source>
</evidence>
<gene>
    <name evidence="2" type="ORF">SAMN06265171_102350</name>
</gene>